<comment type="similarity">
    <text evidence="1">Belongs to the cycloisomerase 2 family.</text>
</comment>
<dbReference type="PANTHER" id="PTHR30344">
    <property type="entry name" value="6-PHOSPHOGLUCONOLACTONASE-RELATED"/>
    <property type="match status" value="1"/>
</dbReference>
<name>A0ABV6QFC9_9ACTN</name>
<evidence type="ECO:0000313" key="4">
    <source>
        <dbReference type="Proteomes" id="UP001589890"/>
    </source>
</evidence>
<feature type="signal peptide" evidence="2">
    <location>
        <begin position="1"/>
        <end position="23"/>
    </location>
</feature>
<dbReference type="RefSeq" id="WP_380043586.1">
    <property type="nucleotide sequence ID" value="NZ_JBHLTC010000001.1"/>
</dbReference>
<organism evidence="3 4">
    <name type="scientific">Kribbella deserti</name>
    <dbReference type="NCBI Taxonomy" id="1926257"/>
    <lineage>
        <taxon>Bacteria</taxon>
        <taxon>Bacillati</taxon>
        <taxon>Actinomycetota</taxon>
        <taxon>Actinomycetes</taxon>
        <taxon>Propionibacteriales</taxon>
        <taxon>Kribbellaceae</taxon>
        <taxon>Kribbella</taxon>
    </lineage>
</organism>
<dbReference type="InterPro" id="IPR011048">
    <property type="entry name" value="Haem_d1_sf"/>
</dbReference>
<evidence type="ECO:0000256" key="1">
    <source>
        <dbReference type="ARBA" id="ARBA00005564"/>
    </source>
</evidence>
<dbReference type="PROSITE" id="PS51318">
    <property type="entry name" value="TAT"/>
    <property type="match status" value="1"/>
</dbReference>
<keyword evidence="4" id="KW-1185">Reference proteome</keyword>
<dbReference type="EMBL" id="JBHLTC010000001">
    <property type="protein sequence ID" value="MFC0622908.1"/>
    <property type="molecule type" value="Genomic_DNA"/>
</dbReference>
<protein>
    <submittedName>
        <fullName evidence="3">Lactonase family protein</fullName>
    </submittedName>
</protein>
<dbReference type="SUPFAM" id="SSF51004">
    <property type="entry name" value="C-terminal (heme d1) domain of cytochrome cd1-nitrite reductase"/>
    <property type="match status" value="1"/>
</dbReference>
<dbReference type="InterPro" id="IPR015943">
    <property type="entry name" value="WD40/YVTN_repeat-like_dom_sf"/>
</dbReference>
<sequence>MVTSRRRFLGLTAAAAAAGLTHAEIARAGHRATSTMYVGTYTSQSGGGSGLGLASYDTTTGAITSTGSLTGVADPSFVIRNGRFLYAVNEQTSGGVTAIAIETSGRLRVLNRQSTGGSAPCHLALVAGGKFLLSANYSSGDVAVHPVRSDGSLGSRTHLVKHAGSEPHAHQVLADPAGKFVLAVDLGTDSVYTYTLSTTGRLSLKSQAGFADGAGPRHMAFHPGGRFGYVANELDSTIVVCAYDGTTGRLTPGAVQPTAPAGTTNYPAEVIVSPDGRFVYLTNRGHNSVAIFAVENEGASLRRIATPSCGGNWPRHLAFDPTGKLLFVANQRSNGIASFQVDAQTGLLTPGPTSATPMPVCVLPV</sequence>
<dbReference type="Pfam" id="PF10282">
    <property type="entry name" value="Lactonase"/>
    <property type="match status" value="1"/>
</dbReference>
<reference evidence="3 4" key="1">
    <citation type="submission" date="2024-09" db="EMBL/GenBank/DDBJ databases">
        <authorList>
            <person name="Sun Q."/>
            <person name="Mori K."/>
        </authorList>
    </citation>
    <scope>NUCLEOTIDE SEQUENCE [LARGE SCALE GENOMIC DNA]</scope>
    <source>
        <strain evidence="3 4">CGMCC 1.15906</strain>
    </source>
</reference>
<dbReference type="InterPro" id="IPR019405">
    <property type="entry name" value="Lactonase_7-beta_prop"/>
</dbReference>
<dbReference type="Proteomes" id="UP001589890">
    <property type="component" value="Unassembled WGS sequence"/>
</dbReference>
<dbReference type="InterPro" id="IPR006311">
    <property type="entry name" value="TAT_signal"/>
</dbReference>
<dbReference type="PANTHER" id="PTHR30344:SF1">
    <property type="entry name" value="6-PHOSPHOGLUCONOLACTONASE"/>
    <property type="match status" value="1"/>
</dbReference>
<evidence type="ECO:0000256" key="2">
    <source>
        <dbReference type="SAM" id="SignalP"/>
    </source>
</evidence>
<accession>A0ABV6QFC9</accession>
<dbReference type="Gene3D" id="2.130.10.10">
    <property type="entry name" value="YVTN repeat-like/Quinoprotein amine dehydrogenase"/>
    <property type="match status" value="1"/>
</dbReference>
<feature type="chain" id="PRO_5046672978" evidence="2">
    <location>
        <begin position="24"/>
        <end position="365"/>
    </location>
</feature>
<proteinExistence type="inferred from homology"/>
<keyword evidence="2" id="KW-0732">Signal</keyword>
<dbReference type="InterPro" id="IPR050282">
    <property type="entry name" value="Cycloisomerase_2"/>
</dbReference>
<gene>
    <name evidence="3" type="ORF">ACFFGN_02475</name>
</gene>
<evidence type="ECO:0000313" key="3">
    <source>
        <dbReference type="EMBL" id="MFC0622908.1"/>
    </source>
</evidence>
<comment type="caution">
    <text evidence="3">The sequence shown here is derived from an EMBL/GenBank/DDBJ whole genome shotgun (WGS) entry which is preliminary data.</text>
</comment>